<organism evidence="4 5">
    <name type="scientific">Tumidithrix elongata BACA0141</name>
    <dbReference type="NCBI Taxonomy" id="2716417"/>
    <lineage>
        <taxon>Bacteria</taxon>
        <taxon>Bacillati</taxon>
        <taxon>Cyanobacteriota</taxon>
        <taxon>Cyanophyceae</taxon>
        <taxon>Pseudanabaenales</taxon>
        <taxon>Pseudanabaenaceae</taxon>
        <taxon>Tumidithrix</taxon>
        <taxon>Tumidithrix elongata</taxon>
    </lineage>
</organism>
<dbReference type="PANTHER" id="PTHR35137">
    <property type="entry name" value="CHROMOPHORE LYASE CRL, CHLOROPLASTIC"/>
    <property type="match status" value="1"/>
</dbReference>
<dbReference type="GO" id="GO:0017006">
    <property type="term" value="P:protein-tetrapyrrole linkage"/>
    <property type="evidence" value="ECO:0007669"/>
    <property type="project" value="UniProtKB-UniRule"/>
</dbReference>
<dbReference type="HAMAP" id="MF_01460">
    <property type="entry name" value="Chrphore_lyase_CpxT"/>
    <property type="match status" value="1"/>
</dbReference>
<dbReference type="EC" id="4.-.-.-" evidence="3"/>
<sequence>MTTIQTTPADVFTLASWLAGDFSNWEQAIENPPFFAHIRVCIRPLPVIPSTEPPEGVWLYSEQSYDFELNHPYRTAILNIVSRGDHLEIVNYKLKEAENYFGASRQPERLQELTPEQLEKLCGCTMLVHRTENNTFKGAIEPGKQCCVVRKGKSTYLVNEFEVGEHFFSSLDRGHDPETDERVWGSVAGPFEFTKKTSFATEVRSHEVSSV</sequence>
<dbReference type="PANTHER" id="PTHR35137:SF1">
    <property type="entry name" value="CHROMOPHORE LYASE CRL, CHLOROPLASTIC"/>
    <property type="match status" value="1"/>
</dbReference>
<evidence type="ECO:0000256" key="2">
    <source>
        <dbReference type="ARBA" id="ARBA00023239"/>
    </source>
</evidence>
<name>A0AAW9PQ61_9CYAN</name>
<dbReference type="AlphaFoldDB" id="A0AAW9PQ61"/>
<comment type="similarity">
    <text evidence="1 3">Belongs to the CpcT/CpeT biliprotein lyase family.</text>
</comment>
<evidence type="ECO:0000313" key="5">
    <source>
        <dbReference type="Proteomes" id="UP001333818"/>
    </source>
</evidence>
<proteinExistence type="inferred from homology"/>
<gene>
    <name evidence="3" type="primary">cpcT</name>
    <name evidence="4" type="ORF">V2H45_01150</name>
</gene>
<dbReference type="CDD" id="cd16338">
    <property type="entry name" value="CpcT"/>
    <property type="match status" value="1"/>
</dbReference>
<comment type="caution">
    <text evidence="4">The sequence shown here is derived from an EMBL/GenBank/DDBJ whole genome shotgun (WGS) entry which is preliminary data.</text>
</comment>
<reference evidence="4" key="1">
    <citation type="submission" date="2024-01" db="EMBL/GenBank/DDBJ databases">
        <title>Bank of Algae and Cyanobacteria of the Azores (BACA) strain genomes.</title>
        <authorList>
            <person name="Luz R."/>
            <person name="Cordeiro R."/>
            <person name="Fonseca A."/>
            <person name="Goncalves V."/>
        </authorList>
    </citation>
    <scope>NUCLEOTIDE SEQUENCE</scope>
    <source>
        <strain evidence="4">BACA0141</strain>
    </source>
</reference>
<dbReference type="GO" id="GO:0016829">
    <property type="term" value="F:lyase activity"/>
    <property type="evidence" value="ECO:0007669"/>
    <property type="project" value="UniProtKB-KW"/>
</dbReference>
<dbReference type="Pfam" id="PF06206">
    <property type="entry name" value="CpeT"/>
    <property type="match status" value="1"/>
</dbReference>
<dbReference type="InterPro" id="IPR010404">
    <property type="entry name" value="CpcT/CpeT"/>
</dbReference>
<dbReference type="Proteomes" id="UP001333818">
    <property type="component" value="Unassembled WGS sequence"/>
</dbReference>
<dbReference type="EMBL" id="JAZBJZ010000002">
    <property type="protein sequence ID" value="MEE3715347.1"/>
    <property type="molecule type" value="Genomic_DNA"/>
</dbReference>
<comment type="function">
    <text evidence="3">Covalently attaches a chromophore to Cys residue(s) of phycobiliproteins.</text>
</comment>
<keyword evidence="2 3" id="KW-0456">Lyase</keyword>
<accession>A0AAW9PQ61</accession>
<evidence type="ECO:0000313" key="4">
    <source>
        <dbReference type="EMBL" id="MEE3715347.1"/>
    </source>
</evidence>
<dbReference type="Gene3D" id="2.40.128.590">
    <property type="entry name" value="CpcT/CpeT domain"/>
    <property type="match status" value="1"/>
</dbReference>
<dbReference type="RefSeq" id="WP_330481763.1">
    <property type="nucleotide sequence ID" value="NZ_JAZBJZ010000002.1"/>
</dbReference>
<protein>
    <recommendedName>
        <fullName evidence="3">Chromophore lyase CpcT/CpeT</fullName>
        <ecNumber evidence="3">4.-.-.-</ecNumber>
    </recommendedName>
</protein>
<dbReference type="InterPro" id="IPR038672">
    <property type="entry name" value="CpcT/CpeT_sf"/>
</dbReference>
<keyword evidence="5" id="KW-1185">Reference proteome</keyword>
<evidence type="ECO:0000256" key="3">
    <source>
        <dbReference type="HAMAP-Rule" id="MF_01460"/>
    </source>
</evidence>
<evidence type="ECO:0000256" key="1">
    <source>
        <dbReference type="ARBA" id="ARBA00008206"/>
    </source>
</evidence>